<dbReference type="PANTHER" id="PTHR35550">
    <property type="match status" value="1"/>
</dbReference>
<gene>
    <name evidence="1" type="ORF">STAS_31021</name>
</gene>
<dbReference type="InterPro" id="IPR021467">
    <property type="entry name" value="DUF3119"/>
</dbReference>
<evidence type="ECO:0000313" key="2">
    <source>
        <dbReference type="Proteomes" id="UP000325081"/>
    </source>
</evidence>
<keyword evidence="1" id="KW-0378">Hydrolase</keyword>
<dbReference type="Proteomes" id="UP000325081">
    <property type="component" value="Unassembled WGS sequence"/>
</dbReference>
<dbReference type="AlphaFoldDB" id="A0A5A7R7T3"/>
<sequence length="148" mass="16110">MESALLCASSRLVSSPCYERAGTFLRAYPSSFSGELLRKNVPTPRINGAAPTRRALISCVLGMKLKKQTIIPDPDYRIPIVLFGIAGGCLYVDNLAAGVPIGLLGLLLLVQTTRVRFVFDKEALEVKVGDQLQESGENVFVGGKNRWK</sequence>
<dbReference type="Pfam" id="PF11317">
    <property type="entry name" value="DUF3119"/>
    <property type="match status" value="1"/>
</dbReference>
<protein>
    <submittedName>
        <fullName evidence="1">Peptidyl-tRNA hydrolase family protein</fullName>
    </submittedName>
</protein>
<reference evidence="2" key="1">
    <citation type="journal article" date="2019" name="Curr. Biol.">
        <title>Genome Sequence of Striga asiatica Provides Insight into the Evolution of Plant Parasitism.</title>
        <authorList>
            <person name="Yoshida S."/>
            <person name="Kim S."/>
            <person name="Wafula E.K."/>
            <person name="Tanskanen J."/>
            <person name="Kim Y.M."/>
            <person name="Honaas L."/>
            <person name="Yang Z."/>
            <person name="Spallek T."/>
            <person name="Conn C.E."/>
            <person name="Ichihashi Y."/>
            <person name="Cheong K."/>
            <person name="Cui S."/>
            <person name="Der J.P."/>
            <person name="Gundlach H."/>
            <person name="Jiao Y."/>
            <person name="Hori C."/>
            <person name="Ishida J.K."/>
            <person name="Kasahara H."/>
            <person name="Kiba T."/>
            <person name="Kim M.S."/>
            <person name="Koo N."/>
            <person name="Laohavisit A."/>
            <person name="Lee Y.H."/>
            <person name="Lumba S."/>
            <person name="McCourt P."/>
            <person name="Mortimer J.C."/>
            <person name="Mutuku J.M."/>
            <person name="Nomura T."/>
            <person name="Sasaki-Sekimoto Y."/>
            <person name="Seto Y."/>
            <person name="Wang Y."/>
            <person name="Wakatake T."/>
            <person name="Sakakibara H."/>
            <person name="Demura T."/>
            <person name="Yamaguchi S."/>
            <person name="Yoneyama K."/>
            <person name="Manabe R.I."/>
            <person name="Nelson D.C."/>
            <person name="Schulman A.H."/>
            <person name="Timko M.P."/>
            <person name="dePamphilis C.W."/>
            <person name="Choi D."/>
            <person name="Shirasu K."/>
        </authorList>
    </citation>
    <scope>NUCLEOTIDE SEQUENCE [LARGE SCALE GENOMIC DNA]</scope>
    <source>
        <strain evidence="2">cv. UVA1</strain>
    </source>
</reference>
<dbReference type="OrthoDB" id="1921626at2759"/>
<comment type="caution">
    <text evidence="1">The sequence shown here is derived from an EMBL/GenBank/DDBJ whole genome shotgun (WGS) entry which is preliminary data.</text>
</comment>
<evidence type="ECO:0000313" key="1">
    <source>
        <dbReference type="EMBL" id="GER53496.1"/>
    </source>
</evidence>
<organism evidence="1 2">
    <name type="scientific">Striga asiatica</name>
    <name type="common">Asiatic witchweed</name>
    <name type="synonym">Buchnera asiatica</name>
    <dbReference type="NCBI Taxonomy" id="4170"/>
    <lineage>
        <taxon>Eukaryota</taxon>
        <taxon>Viridiplantae</taxon>
        <taxon>Streptophyta</taxon>
        <taxon>Embryophyta</taxon>
        <taxon>Tracheophyta</taxon>
        <taxon>Spermatophyta</taxon>
        <taxon>Magnoliopsida</taxon>
        <taxon>eudicotyledons</taxon>
        <taxon>Gunneridae</taxon>
        <taxon>Pentapetalae</taxon>
        <taxon>asterids</taxon>
        <taxon>lamiids</taxon>
        <taxon>Lamiales</taxon>
        <taxon>Orobanchaceae</taxon>
        <taxon>Buchnereae</taxon>
        <taxon>Striga</taxon>
    </lineage>
</organism>
<dbReference type="EMBL" id="BKCP01010626">
    <property type="protein sequence ID" value="GER53496.1"/>
    <property type="molecule type" value="Genomic_DNA"/>
</dbReference>
<dbReference type="GO" id="GO:0016787">
    <property type="term" value="F:hydrolase activity"/>
    <property type="evidence" value="ECO:0007669"/>
    <property type="project" value="UniProtKB-KW"/>
</dbReference>
<keyword evidence="2" id="KW-1185">Reference proteome</keyword>
<proteinExistence type="predicted"/>
<accession>A0A5A7R7T3</accession>
<name>A0A5A7R7T3_STRAF</name>
<dbReference type="PANTHER" id="PTHR35550:SF2">
    <property type="entry name" value="OS05G0401200 PROTEIN"/>
    <property type="match status" value="1"/>
</dbReference>